<proteinExistence type="predicted"/>
<dbReference type="CDD" id="cd00303">
    <property type="entry name" value="retropepsin_like"/>
    <property type="match status" value="1"/>
</dbReference>
<protein>
    <recommendedName>
        <fullName evidence="4">Peptidase A2 domain-containing protein</fullName>
    </recommendedName>
</protein>
<dbReference type="Proteomes" id="UP000012960">
    <property type="component" value="Unplaced"/>
</dbReference>
<evidence type="ECO:0008006" key="4">
    <source>
        <dbReference type="Google" id="ProtNLM"/>
    </source>
</evidence>
<feature type="compositionally biased region" description="Basic and acidic residues" evidence="1">
    <location>
        <begin position="1"/>
        <end position="15"/>
    </location>
</feature>
<dbReference type="SUPFAM" id="SSF50630">
    <property type="entry name" value="Acid proteases"/>
    <property type="match status" value="1"/>
</dbReference>
<dbReference type="PANTHER" id="PTHR33240">
    <property type="entry name" value="OS08G0508500 PROTEIN"/>
    <property type="match status" value="1"/>
</dbReference>
<evidence type="ECO:0000313" key="3">
    <source>
        <dbReference type="Proteomes" id="UP000012960"/>
    </source>
</evidence>
<dbReference type="EnsemblPlants" id="Ma07_t15940.1">
    <property type="protein sequence ID" value="Ma07_p15940.1"/>
    <property type="gene ID" value="Ma07_g15940"/>
</dbReference>
<dbReference type="OrthoDB" id="1303669at2759"/>
<dbReference type="AlphaFoldDB" id="A0A804JW89"/>
<dbReference type="InParanoid" id="A0A804JW89"/>
<sequence>MAGRREEHKRVRPEPPRGQQSTVLRRKVDRLDHPVSRSPLPISGHLGRCLRQAKELSPHPEGPIERQIDVITGGLASGGNNISGRKAYAHAAAAEAPKRGPEPEVTFPAKGTERSEHDDALIIVAKIANAQVRRIMIDTGSSTDVLYLDAFQKLGLTRDALEPMCSALTGFTDDSISPLGAITLPLTLGVPPRSKTMIATFLVVDLPTAYNAILGRPILNKIRVIISTYYQTVKFSTHAGVGEVWRSPRESRRCYLMAVSLHKRARTEQPLGDP</sequence>
<evidence type="ECO:0000256" key="1">
    <source>
        <dbReference type="SAM" id="MobiDB-lite"/>
    </source>
</evidence>
<dbReference type="Gene3D" id="2.40.70.10">
    <property type="entry name" value="Acid Proteases"/>
    <property type="match status" value="1"/>
</dbReference>
<dbReference type="Gramene" id="Ma07_t15940.1">
    <property type="protein sequence ID" value="Ma07_p15940.1"/>
    <property type="gene ID" value="Ma07_g15940"/>
</dbReference>
<name>A0A804JW89_MUSAM</name>
<reference evidence="2" key="1">
    <citation type="submission" date="2021-05" db="UniProtKB">
        <authorList>
            <consortium name="EnsemblPlants"/>
        </authorList>
    </citation>
    <scope>IDENTIFICATION</scope>
    <source>
        <strain evidence="2">subsp. malaccensis</strain>
    </source>
</reference>
<organism evidence="2 3">
    <name type="scientific">Musa acuminata subsp. malaccensis</name>
    <name type="common">Wild banana</name>
    <name type="synonym">Musa malaccensis</name>
    <dbReference type="NCBI Taxonomy" id="214687"/>
    <lineage>
        <taxon>Eukaryota</taxon>
        <taxon>Viridiplantae</taxon>
        <taxon>Streptophyta</taxon>
        <taxon>Embryophyta</taxon>
        <taxon>Tracheophyta</taxon>
        <taxon>Spermatophyta</taxon>
        <taxon>Magnoliopsida</taxon>
        <taxon>Liliopsida</taxon>
        <taxon>Zingiberales</taxon>
        <taxon>Musaceae</taxon>
        <taxon>Musa</taxon>
    </lineage>
</organism>
<dbReference type="InterPro" id="IPR021109">
    <property type="entry name" value="Peptidase_aspartic_dom_sf"/>
</dbReference>
<feature type="region of interest" description="Disordered" evidence="1">
    <location>
        <begin position="1"/>
        <end position="43"/>
    </location>
</feature>
<accession>A0A804JW89</accession>
<dbReference type="OMA" id="YTLTHEV"/>
<dbReference type="PANTHER" id="PTHR33240:SF8">
    <property type="entry name" value="OS03G0439900 PROTEIN"/>
    <property type="match status" value="1"/>
</dbReference>
<keyword evidence="3" id="KW-1185">Reference proteome</keyword>
<evidence type="ECO:0000313" key="2">
    <source>
        <dbReference type="EnsemblPlants" id="Ma07_p15940.1"/>
    </source>
</evidence>